<dbReference type="KEGG" id="rsx:RhiXN_05606"/>
<gene>
    <name evidence="1" type="ORF">RhiXN_05606</name>
</gene>
<accession>A0A8H8NXK9</accession>
<proteinExistence type="predicted"/>
<evidence type="ECO:0000313" key="2">
    <source>
        <dbReference type="Proteomes" id="UP000650533"/>
    </source>
</evidence>
<sequence length="171" mass="18682">MVHLEDGKKYVIVNAANHQLASYGRGDELPGGWLVTEPRSDRYESEFVAKAVPGDKWKFMLVDKSGMCLGFRGSVPEEGIKPVCVVKDDGGAHTEWQVDPSSGPNHYEIHMSTDSGHVCWTVPAGAPQGAVVSEATCESERGLKRHGDIGWLLEQDGSFGQQWIFGIPVDE</sequence>
<evidence type="ECO:0000313" key="1">
    <source>
        <dbReference type="EMBL" id="QRW20617.1"/>
    </source>
</evidence>
<dbReference type="InterPro" id="IPR035992">
    <property type="entry name" value="Ricin_B-like_lectins"/>
</dbReference>
<dbReference type="SUPFAM" id="SSF50370">
    <property type="entry name" value="Ricin B-like lectins"/>
    <property type="match status" value="1"/>
</dbReference>
<dbReference type="GeneID" id="67027885"/>
<dbReference type="EMBL" id="CP059663">
    <property type="protein sequence ID" value="QRW20617.1"/>
    <property type="molecule type" value="Genomic_DNA"/>
</dbReference>
<dbReference type="Proteomes" id="UP000650533">
    <property type="component" value="Chromosome 6"/>
</dbReference>
<organism evidence="1 2">
    <name type="scientific">Rhizoctonia solani</name>
    <dbReference type="NCBI Taxonomy" id="456999"/>
    <lineage>
        <taxon>Eukaryota</taxon>
        <taxon>Fungi</taxon>
        <taxon>Dikarya</taxon>
        <taxon>Basidiomycota</taxon>
        <taxon>Agaricomycotina</taxon>
        <taxon>Agaricomycetes</taxon>
        <taxon>Cantharellales</taxon>
        <taxon>Ceratobasidiaceae</taxon>
        <taxon>Rhizoctonia</taxon>
    </lineage>
</organism>
<protein>
    <recommendedName>
        <fullName evidence="3">Ricin B lectin domain-containing protein</fullName>
    </recommendedName>
</protein>
<evidence type="ECO:0008006" key="3">
    <source>
        <dbReference type="Google" id="ProtNLM"/>
    </source>
</evidence>
<dbReference type="AlphaFoldDB" id="A0A8H8NXK9"/>
<dbReference type="RefSeq" id="XP_043180854.1">
    <property type="nucleotide sequence ID" value="XM_043325422.1"/>
</dbReference>
<reference evidence="1" key="1">
    <citation type="submission" date="2020-05" db="EMBL/GenBank/DDBJ databases">
        <title>Evolutionary and genomic comparisons of hybrid uninucleate and nonhybrid Rhizoctonia fungi.</title>
        <authorList>
            <person name="Li C."/>
            <person name="Chen X."/>
        </authorList>
    </citation>
    <scope>NUCLEOTIDE SEQUENCE</scope>
    <source>
        <strain evidence="1">AG-1 IA</strain>
    </source>
</reference>
<dbReference type="Gene3D" id="2.80.10.50">
    <property type="match status" value="1"/>
</dbReference>
<name>A0A8H8NXK9_9AGAM</name>